<dbReference type="InterPro" id="IPR001005">
    <property type="entry name" value="SANT/Myb"/>
</dbReference>
<feature type="region of interest" description="Disordered" evidence="4">
    <location>
        <begin position="1"/>
        <end position="117"/>
    </location>
</feature>
<gene>
    <name evidence="7" type="ORF">LRAMOSA05348</name>
</gene>
<evidence type="ECO:0008006" key="8">
    <source>
        <dbReference type="Google" id="ProtNLM"/>
    </source>
</evidence>
<feature type="compositionally biased region" description="Low complexity" evidence="4">
    <location>
        <begin position="86"/>
        <end position="109"/>
    </location>
</feature>
<dbReference type="OrthoDB" id="39591at2759"/>
<feature type="domain" description="Myb-like" evidence="5">
    <location>
        <begin position="273"/>
        <end position="318"/>
    </location>
</feature>
<feature type="compositionally biased region" description="Basic and acidic residues" evidence="4">
    <location>
        <begin position="76"/>
        <end position="85"/>
    </location>
</feature>
<feature type="domain" description="Myb-like" evidence="5">
    <location>
        <begin position="330"/>
        <end position="387"/>
    </location>
</feature>
<dbReference type="InterPro" id="IPR017930">
    <property type="entry name" value="Myb_dom"/>
</dbReference>
<comment type="subcellular location">
    <subcellularLocation>
        <location evidence="1">Nucleus</location>
    </subcellularLocation>
</comment>
<evidence type="ECO:0000259" key="6">
    <source>
        <dbReference type="PROSITE" id="PS51294"/>
    </source>
</evidence>
<keyword evidence="3" id="KW-0539">Nucleus</keyword>
<organism evidence="7">
    <name type="scientific">Lichtheimia ramosa</name>
    <dbReference type="NCBI Taxonomy" id="688394"/>
    <lineage>
        <taxon>Eukaryota</taxon>
        <taxon>Fungi</taxon>
        <taxon>Fungi incertae sedis</taxon>
        <taxon>Mucoromycota</taxon>
        <taxon>Mucoromycotina</taxon>
        <taxon>Mucoromycetes</taxon>
        <taxon>Mucorales</taxon>
        <taxon>Lichtheimiaceae</taxon>
        <taxon>Lichtheimia</taxon>
    </lineage>
</organism>
<evidence type="ECO:0000256" key="2">
    <source>
        <dbReference type="ARBA" id="ARBA00023125"/>
    </source>
</evidence>
<dbReference type="PANTHER" id="PTHR46380">
    <property type="entry name" value="CYCLIN-D-BINDING MYB-LIKE TRANSCRIPTION FACTOR 1"/>
    <property type="match status" value="1"/>
</dbReference>
<dbReference type="SMART" id="SM00717">
    <property type="entry name" value="SANT"/>
    <property type="match status" value="2"/>
</dbReference>
<reference evidence="7" key="1">
    <citation type="journal article" date="2014" name="Genome Announc.">
        <title>De novo whole-genome sequence and genome annotation of Lichtheimia ramosa.</title>
        <authorList>
            <person name="Linde J."/>
            <person name="Schwartze V."/>
            <person name="Binder U."/>
            <person name="Lass-Florl C."/>
            <person name="Voigt K."/>
            <person name="Horn F."/>
        </authorList>
    </citation>
    <scope>NUCLEOTIDE SEQUENCE</scope>
    <source>
        <strain evidence="7">JMRC FSU:6197</strain>
    </source>
</reference>
<evidence type="ECO:0000256" key="4">
    <source>
        <dbReference type="SAM" id="MobiDB-lite"/>
    </source>
</evidence>
<evidence type="ECO:0000259" key="5">
    <source>
        <dbReference type="PROSITE" id="PS50090"/>
    </source>
</evidence>
<sequence length="479" mass="56202">MVMSRKRELEATTDTTADAAKTSKRQKHNHAEPPSLTTKKKHKKHKHKEHKEHKHKKHKGDKEHKKDKKKKKKKSKSSDKDDTSDSKVQSSTKDTSSINATTTTTTKSTTQKEPEKILFNNRIQSSLVRDYVDDTLDKTPLYKTRIVANVPKVHHDFFISDSDSDSDDDVALNTGTPPTLEWHKRYFSGVEVREKRLEWPTVENGLWSLQERVRLEKRVKRVARSMGMDLEAFRERVLFDRPNDRLKIWWEIAKPFPKRDLHAIVEKVRSSYAANKYRGRWTKEEDEKLKELMKEYGENYSSMVPYFPHRDRKAIQFRCYQLDTKDQASANIVKKGKWTDDEVKKLYDAVKKYERDHVGKIDWKVISAELQGTRTPAQLRIKWAKVGTTLKSSEGKVRSEPLTLKDKLDLFERMQAKNWKKEEDIKFSEMATAKMTPLQAREIYLHNRSSISGFLKLPYPELISKLVDTRRIMVKSMEE</sequence>
<dbReference type="EMBL" id="LK023379">
    <property type="protein sequence ID" value="CDS13170.1"/>
    <property type="molecule type" value="Genomic_DNA"/>
</dbReference>
<dbReference type="Pfam" id="PF00249">
    <property type="entry name" value="Myb_DNA-binding"/>
    <property type="match status" value="2"/>
</dbReference>
<evidence type="ECO:0000313" key="7">
    <source>
        <dbReference type="EMBL" id="CDS13170.1"/>
    </source>
</evidence>
<dbReference type="InterPro" id="IPR051651">
    <property type="entry name" value="DMTF1_DNA-bind_reg"/>
</dbReference>
<dbReference type="CDD" id="cd00167">
    <property type="entry name" value="SANT"/>
    <property type="match status" value="2"/>
</dbReference>
<dbReference type="PROSITE" id="PS50090">
    <property type="entry name" value="MYB_LIKE"/>
    <property type="match status" value="2"/>
</dbReference>
<feature type="compositionally biased region" description="Basic residues" evidence="4">
    <location>
        <begin position="38"/>
        <end position="75"/>
    </location>
</feature>
<dbReference type="Gene3D" id="1.10.10.60">
    <property type="entry name" value="Homeodomain-like"/>
    <property type="match status" value="2"/>
</dbReference>
<dbReference type="InterPro" id="IPR009057">
    <property type="entry name" value="Homeodomain-like_sf"/>
</dbReference>
<feature type="compositionally biased region" description="Basic and acidic residues" evidence="4">
    <location>
        <begin position="1"/>
        <end position="10"/>
    </location>
</feature>
<proteinExistence type="predicted"/>
<name>A0A077X0Q6_9FUNG</name>
<feature type="domain" description="HTH myb-type" evidence="6">
    <location>
        <begin position="330"/>
        <end position="391"/>
    </location>
</feature>
<dbReference type="GO" id="GO:0005634">
    <property type="term" value="C:nucleus"/>
    <property type="evidence" value="ECO:0007669"/>
    <property type="project" value="UniProtKB-SubCell"/>
</dbReference>
<dbReference type="GO" id="GO:0000976">
    <property type="term" value="F:transcription cis-regulatory region binding"/>
    <property type="evidence" value="ECO:0007669"/>
    <property type="project" value="TreeGrafter"/>
</dbReference>
<dbReference type="GO" id="GO:0003700">
    <property type="term" value="F:DNA-binding transcription factor activity"/>
    <property type="evidence" value="ECO:0007669"/>
    <property type="project" value="TreeGrafter"/>
</dbReference>
<evidence type="ECO:0000256" key="3">
    <source>
        <dbReference type="ARBA" id="ARBA00023242"/>
    </source>
</evidence>
<dbReference type="SUPFAM" id="SSF46689">
    <property type="entry name" value="Homeodomain-like"/>
    <property type="match status" value="2"/>
</dbReference>
<protein>
    <recommendedName>
        <fullName evidence="8">Myb-like domain-containing protein</fullName>
    </recommendedName>
</protein>
<dbReference type="AlphaFoldDB" id="A0A077X0Q6"/>
<keyword evidence="2" id="KW-0238">DNA-binding</keyword>
<dbReference type="PROSITE" id="PS51294">
    <property type="entry name" value="HTH_MYB"/>
    <property type="match status" value="1"/>
</dbReference>
<accession>A0A077X0Q6</accession>
<evidence type="ECO:0000256" key="1">
    <source>
        <dbReference type="ARBA" id="ARBA00004123"/>
    </source>
</evidence>
<dbReference type="PANTHER" id="PTHR46380:SF2">
    <property type="entry name" value="CYCLIN-D-BINDING MYB-LIKE TRANSCRIPTION FACTOR 1"/>
    <property type="match status" value="1"/>
</dbReference>